<keyword evidence="2 7" id="KW-0812">Transmembrane</keyword>
<keyword evidence="10" id="KW-1185">Reference proteome</keyword>
<feature type="site" description="Important for catalytic activity" evidence="7">
    <location>
        <position position="251"/>
    </location>
</feature>
<evidence type="ECO:0000256" key="8">
    <source>
        <dbReference type="SAM" id="MobiDB-lite"/>
    </source>
</evidence>
<keyword evidence="1 7" id="KW-1003">Cell membrane</keyword>
<dbReference type="EMBL" id="FORF01000010">
    <property type="protein sequence ID" value="SFJ05376.1"/>
    <property type="molecule type" value="Genomic_DNA"/>
</dbReference>
<keyword evidence="3 7" id="KW-1133">Transmembrane helix</keyword>
<dbReference type="PANTHER" id="PTHR30518">
    <property type="entry name" value="ENDOLYTIC MUREIN TRANSGLYCOSYLASE"/>
    <property type="match status" value="1"/>
</dbReference>
<feature type="region of interest" description="Disordered" evidence="8">
    <location>
        <begin position="1"/>
        <end position="42"/>
    </location>
</feature>
<dbReference type="OrthoDB" id="9814591at2"/>
<evidence type="ECO:0000256" key="4">
    <source>
        <dbReference type="ARBA" id="ARBA00023136"/>
    </source>
</evidence>
<evidence type="ECO:0000313" key="9">
    <source>
        <dbReference type="EMBL" id="SFJ05376.1"/>
    </source>
</evidence>
<evidence type="ECO:0000256" key="5">
    <source>
        <dbReference type="ARBA" id="ARBA00023239"/>
    </source>
</evidence>
<evidence type="ECO:0000256" key="2">
    <source>
        <dbReference type="ARBA" id="ARBA00022692"/>
    </source>
</evidence>
<keyword evidence="7" id="KW-0997">Cell inner membrane</keyword>
<keyword evidence="6 7" id="KW-0961">Cell wall biogenesis/degradation</keyword>
<dbReference type="Pfam" id="PF02618">
    <property type="entry name" value="YceG"/>
    <property type="match status" value="1"/>
</dbReference>
<dbReference type="NCBIfam" id="TIGR00247">
    <property type="entry name" value="endolytic transglycosylase MltG"/>
    <property type="match status" value="1"/>
</dbReference>
<feature type="transmembrane region" description="Helical" evidence="7">
    <location>
        <begin position="48"/>
        <end position="72"/>
    </location>
</feature>
<dbReference type="InterPro" id="IPR003770">
    <property type="entry name" value="MLTG-like"/>
</dbReference>
<dbReference type="RefSeq" id="WP_091521644.1">
    <property type="nucleotide sequence ID" value="NZ_FORF01000010.1"/>
</dbReference>
<comment type="function">
    <text evidence="7">Functions as a peptidoglycan terminase that cleaves nascent peptidoglycan strands endolytically to terminate their elongation.</text>
</comment>
<dbReference type="Gene3D" id="3.30.160.60">
    <property type="entry name" value="Classic Zinc Finger"/>
    <property type="match status" value="1"/>
</dbReference>
<evidence type="ECO:0000256" key="7">
    <source>
        <dbReference type="HAMAP-Rule" id="MF_02065"/>
    </source>
</evidence>
<dbReference type="HAMAP" id="MF_02065">
    <property type="entry name" value="MltG"/>
    <property type="match status" value="1"/>
</dbReference>
<evidence type="ECO:0000256" key="1">
    <source>
        <dbReference type="ARBA" id="ARBA00022475"/>
    </source>
</evidence>
<accession>A0A1I3N966</accession>
<organism evidence="9 10">
    <name type="scientific">Aquamicrobium aerolatum DSM 21857</name>
    <dbReference type="NCBI Taxonomy" id="1121003"/>
    <lineage>
        <taxon>Bacteria</taxon>
        <taxon>Pseudomonadati</taxon>
        <taxon>Pseudomonadota</taxon>
        <taxon>Alphaproteobacteria</taxon>
        <taxon>Hyphomicrobiales</taxon>
        <taxon>Phyllobacteriaceae</taxon>
        <taxon>Aerobium</taxon>
    </lineage>
</organism>
<keyword evidence="4 7" id="KW-0472">Membrane</keyword>
<dbReference type="STRING" id="1121003.SAMN03080618_01987"/>
<proteinExistence type="inferred from homology"/>
<comment type="subcellular location">
    <subcellularLocation>
        <location evidence="7">Cell inner membrane</location>
        <topology evidence="7">Single-pass membrane protein</topology>
    </subcellularLocation>
</comment>
<dbReference type="GO" id="GO:0009252">
    <property type="term" value="P:peptidoglycan biosynthetic process"/>
    <property type="evidence" value="ECO:0007669"/>
    <property type="project" value="UniProtKB-UniRule"/>
</dbReference>
<keyword evidence="5 7" id="KW-0456">Lyase</keyword>
<protein>
    <recommendedName>
        <fullName evidence="7">Endolytic murein transglycosylase</fullName>
        <ecNumber evidence="7">4.2.2.29</ecNumber>
    </recommendedName>
    <alternativeName>
        <fullName evidence="7">Peptidoglycan lytic transglycosylase</fullName>
    </alternativeName>
    <alternativeName>
        <fullName evidence="7">Peptidoglycan polymerization terminase</fullName>
    </alternativeName>
</protein>
<dbReference type="GO" id="GO:0008932">
    <property type="term" value="F:lytic endotransglycosylase activity"/>
    <property type="evidence" value="ECO:0007669"/>
    <property type="project" value="UniProtKB-UniRule"/>
</dbReference>
<dbReference type="Gene3D" id="3.30.1490.480">
    <property type="entry name" value="Endolytic murein transglycosylase"/>
    <property type="match status" value="1"/>
</dbReference>
<name>A0A1I3N966_9HYPH</name>
<dbReference type="PANTHER" id="PTHR30518:SF2">
    <property type="entry name" value="ENDOLYTIC MUREIN TRANSGLYCOSYLASE"/>
    <property type="match status" value="1"/>
</dbReference>
<sequence length="386" mass="42080">MTSNSADQAGDQPGAASKPIVAKTASEALRPQAGTPPPRRSKRSRSQFVVFLNFVMSAVVLVAIAGFAAVWYGKHLFETQGPLPTADTVMVRDGAGSIEIAELLERRGMITDARVFRLGLRAHENDSRLRAGEYAIPAHASMRDIMDLLVSGRSILHSVTIPEGLTVMQALKRIEEAEHLAGDMPAEPLEEGMLAADTIRFSRGMQRQEVIARLKADQQTLVESIWARRSPDLPLKDLNEFVTLASIVEKETGRGDERSRVASVFINRLKKGMRLQSDPTIVYGIFGGEGKPSDRPIYRSDIDKPTPYNTYTINGLPPGPIAIPGRASLEAVANPSKTDDLYFVADGTGGHVFAKTLEDHNANVARWRQIERQRASAAGEAATSEE</sequence>
<gene>
    <name evidence="7" type="primary">mltG</name>
    <name evidence="9" type="ORF">SAMN03080618_01987</name>
</gene>
<dbReference type="AlphaFoldDB" id="A0A1I3N966"/>
<dbReference type="EC" id="4.2.2.29" evidence="7"/>
<evidence type="ECO:0000256" key="6">
    <source>
        <dbReference type="ARBA" id="ARBA00023316"/>
    </source>
</evidence>
<evidence type="ECO:0000313" key="10">
    <source>
        <dbReference type="Proteomes" id="UP000242763"/>
    </source>
</evidence>
<dbReference type="Proteomes" id="UP000242763">
    <property type="component" value="Unassembled WGS sequence"/>
</dbReference>
<comment type="similarity">
    <text evidence="7">Belongs to the transglycosylase MltG family.</text>
</comment>
<dbReference type="GO" id="GO:0005886">
    <property type="term" value="C:plasma membrane"/>
    <property type="evidence" value="ECO:0007669"/>
    <property type="project" value="UniProtKB-SubCell"/>
</dbReference>
<dbReference type="GO" id="GO:0071555">
    <property type="term" value="P:cell wall organization"/>
    <property type="evidence" value="ECO:0007669"/>
    <property type="project" value="UniProtKB-KW"/>
</dbReference>
<comment type="catalytic activity">
    <reaction evidence="7">
        <text>a peptidoglycan chain = a peptidoglycan chain with N-acetyl-1,6-anhydromuramyl-[peptide] at the reducing end + a peptidoglycan chain with N-acetylglucosamine at the non-reducing end.</text>
        <dbReference type="EC" id="4.2.2.29"/>
    </reaction>
</comment>
<evidence type="ECO:0000256" key="3">
    <source>
        <dbReference type="ARBA" id="ARBA00022989"/>
    </source>
</evidence>
<dbReference type="CDD" id="cd08010">
    <property type="entry name" value="MltG_like"/>
    <property type="match status" value="1"/>
</dbReference>
<reference evidence="10" key="1">
    <citation type="submission" date="2016-10" db="EMBL/GenBank/DDBJ databases">
        <authorList>
            <person name="Varghese N."/>
            <person name="Submissions S."/>
        </authorList>
    </citation>
    <scope>NUCLEOTIDE SEQUENCE [LARGE SCALE GENOMIC DNA]</scope>
    <source>
        <strain evidence="10">DSM 21857</strain>
    </source>
</reference>